<comment type="caution">
    <text evidence="7">The sequence shown here is derived from an EMBL/GenBank/DDBJ whole genome shotgun (WGS) entry which is preliminary data.</text>
</comment>
<dbReference type="Pfam" id="PF00067">
    <property type="entry name" value="p450"/>
    <property type="match status" value="2"/>
</dbReference>
<dbReference type="InterPro" id="IPR036396">
    <property type="entry name" value="Cyt_P450_sf"/>
</dbReference>
<feature type="transmembrane region" description="Helical" evidence="6">
    <location>
        <begin position="113"/>
        <end position="130"/>
    </location>
</feature>
<reference evidence="7 8" key="1">
    <citation type="submission" date="2024-01" db="EMBL/GenBank/DDBJ databases">
        <title>A telomere-to-telomere, gap-free genome of sweet tea (Lithocarpus litseifolius).</title>
        <authorList>
            <person name="Zhou J."/>
        </authorList>
    </citation>
    <scope>NUCLEOTIDE SEQUENCE [LARGE SCALE GENOMIC DNA]</scope>
    <source>
        <strain evidence="7">Zhou-2022a</strain>
        <tissue evidence="7">Leaf</tissue>
    </source>
</reference>
<sequence>DMFAAGTDTTYTVLEWAMSELLRHPRVMKKLQSEVRGIAKDKPYITENDLEEMHYLKAVIKETLRLYPPIPLLVPRESTQDVKIKGYDIAAGTMAITNAWAIARDPSFWKGNVNCFCVQRFFFFFLSFVSRGANKVFHIITILRYLFLTLPIFLVAFKLILKTRTTLPKHLPPSPPSLPIIGHLRIIKKPLHRTFHALSQKYGHIFSLKFGSQLVVIVSSPSTVEECFTKNDIIFSNRPPFLLVKHLAYNNTTLVQSPYGDHWRNLRRISTLEILSNNRLNKFLGIRRHEMKHLLRNLSRNSCHGFAKVELQSMLLKMTFNNIMRVVTGEGYYRYDEDVKDEEEARQFRRIIKELTGFGGASNPVEFVPILRWMDYGGLEKKLKSLSKRTDEFLQALIEDGNTMIEHMLSLQKSQPEYYTDQIIKGLMLV</sequence>
<dbReference type="Proteomes" id="UP001459277">
    <property type="component" value="Unassembled WGS sequence"/>
</dbReference>
<keyword evidence="5" id="KW-0503">Monooxygenase</keyword>
<evidence type="ECO:0000256" key="6">
    <source>
        <dbReference type="SAM" id="Phobius"/>
    </source>
</evidence>
<evidence type="ECO:0008006" key="9">
    <source>
        <dbReference type="Google" id="ProtNLM"/>
    </source>
</evidence>
<evidence type="ECO:0000256" key="4">
    <source>
        <dbReference type="ARBA" id="ARBA00023004"/>
    </source>
</evidence>
<dbReference type="PANTHER" id="PTHR47947">
    <property type="entry name" value="CYTOCHROME P450 82C3-RELATED"/>
    <property type="match status" value="1"/>
</dbReference>
<dbReference type="SUPFAM" id="SSF48264">
    <property type="entry name" value="Cytochrome P450"/>
    <property type="match status" value="2"/>
</dbReference>
<keyword evidence="3" id="KW-0560">Oxidoreductase</keyword>
<dbReference type="PANTHER" id="PTHR47947:SF24">
    <property type="entry name" value="ISOFLAVONE 2'-HYDROXYLASE-LIKE"/>
    <property type="match status" value="1"/>
</dbReference>
<keyword evidence="8" id="KW-1185">Reference proteome</keyword>
<evidence type="ECO:0000256" key="2">
    <source>
        <dbReference type="ARBA" id="ARBA00022723"/>
    </source>
</evidence>
<evidence type="ECO:0000256" key="1">
    <source>
        <dbReference type="ARBA" id="ARBA00022617"/>
    </source>
</evidence>
<dbReference type="AlphaFoldDB" id="A0AAW2CEF5"/>
<dbReference type="PRINTS" id="PR00385">
    <property type="entry name" value="P450"/>
</dbReference>
<keyword evidence="6" id="KW-0472">Membrane</keyword>
<feature type="non-terminal residue" evidence="7">
    <location>
        <position position="430"/>
    </location>
</feature>
<gene>
    <name evidence="7" type="ORF">SO802_020310</name>
</gene>
<feature type="transmembrane region" description="Helical" evidence="6">
    <location>
        <begin position="136"/>
        <end position="161"/>
    </location>
</feature>
<dbReference type="Gene3D" id="1.10.630.10">
    <property type="entry name" value="Cytochrome P450"/>
    <property type="match status" value="2"/>
</dbReference>
<keyword evidence="4" id="KW-0408">Iron</keyword>
<dbReference type="GO" id="GO:0016705">
    <property type="term" value="F:oxidoreductase activity, acting on paired donors, with incorporation or reduction of molecular oxygen"/>
    <property type="evidence" value="ECO:0007669"/>
    <property type="project" value="InterPro"/>
</dbReference>
<keyword evidence="1" id="KW-0349">Heme</keyword>
<protein>
    <recommendedName>
        <fullName evidence="9">Cytochrome P450</fullName>
    </recommendedName>
</protein>
<dbReference type="PRINTS" id="PR00463">
    <property type="entry name" value="EP450I"/>
</dbReference>
<proteinExistence type="predicted"/>
<evidence type="ECO:0000256" key="5">
    <source>
        <dbReference type="ARBA" id="ARBA00023033"/>
    </source>
</evidence>
<dbReference type="EMBL" id="JAZDWU010000007">
    <property type="protein sequence ID" value="KAK9995624.1"/>
    <property type="molecule type" value="Genomic_DNA"/>
</dbReference>
<dbReference type="GO" id="GO:0020037">
    <property type="term" value="F:heme binding"/>
    <property type="evidence" value="ECO:0007669"/>
    <property type="project" value="InterPro"/>
</dbReference>
<dbReference type="InterPro" id="IPR001128">
    <property type="entry name" value="Cyt_P450"/>
</dbReference>
<organism evidence="7 8">
    <name type="scientific">Lithocarpus litseifolius</name>
    <dbReference type="NCBI Taxonomy" id="425828"/>
    <lineage>
        <taxon>Eukaryota</taxon>
        <taxon>Viridiplantae</taxon>
        <taxon>Streptophyta</taxon>
        <taxon>Embryophyta</taxon>
        <taxon>Tracheophyta</taxon>
        <taxon>Spermatophyta</taxon>
        <taxon>Magnoliopsida</taxon>
        <taxon>eudicotyledons</taxon>
        <taxon>Gunneridae</taxon>
        <taxon>Pentapetalae</taxon>
        <taxon>rosids</taxon>
        <taxon>fabids</taxon>
        <taxon>Fagales</taxon>
        <taxon>Fagaceae</taxon>
        <taxon>Lithocarpus</taxon>
    </lineage>
</organism>
<dbReference type="InterPro" id="IPR050651">
    <property type="entry name" value="Plant_Cytochrome_P450_Monoox"/>
</dbReference>
<dbReference type="InterPro" id="IPR002401">
    <property type="entry name" value="Cyt_P450_E_grp-I"/>
</dbReference>
<dbReference type="GO" id="GO:0004497">
    <property type="term" value="F:monooxygenase activity"/>
    <property type="evidence" value="ECO:0007669"/>
    <property type="project" value="UniProtKB-KW"/>
</dbReference>
<keyword evidence="2" id="KW-0479">Metal-binding</keyword>
<keyword evidence="6" id="KW-1133">Transmembrane helix</keyword>
<dbReference type="GO" id="GO:0005506">
    <property type="term" value="F:iron ion binding"/>
    <property type="evidence" value="ECO:0007669"/>
    <property type="project" value="InterPro"/>
</dbReference>
<evidence type="ECO:0000256" key="3">
    <source>
        <dbReference type="ARBA" id="ARBA00023002"/>
    </source>
</evidence>
<name>A0AAW2CEF5_9ROSI</name>
<accession>A0AAW2CEF5</accession>
<feature type="non-terminal residue" evidence="7">
    <location>
        <position position="1"/>
    </location>
</feature>
<evidence type="ECO:0000313" key="8">
    <source>
        <dbReference type="Proteomes" id="UP001459277"/>
    </source>
</evidence>
<evidence type="ECO:0000313" key="7">
    <source>
        <dbReference type="EMBL" id="KAK9995624.1"/>
    </source>
</evidence>
<keyword evidence="6" id="KW-0812">Transmembrane</keyword>